<gene>
    <name evidence="1" type="ORF">C9J12_05335</name>
</gene>
<evidence type="ECO:0000313" key="2">
    <source>
        <dbReference type="Proteomes" id="UP000240987"/>
    </source>
</evidence>
<evidence type="ECO:0000313" key="1">
    <source>
        <dbReference type="EMBL" id="PSU50161.1"/>
    </source>
</evidence>
<accession>A0A2T3JM95</accession>
<organism evidence="1 2">
    <name type="scientific">Photobacterium frigidiphilum</name>
    <dbReference type="NCBI Taxonomy" id="264736"/>
    <lineage>
        <taxon>Bacteria</taxon>
        <taxon>Pseudomonadati</taxon>
        <taxon>Pseudomonadota</taxon>
        <taxon>Gammaproteobacteria</taxon>
        <taxon>Vibrionales</taxon>
        <taxon>Vibrionaceae</taxon>
        <taxon>Photobacterium</taxon>
    </lineage>
</organism>
<sequence length="242" mass="27203">MVFENIGYKYLSGWEGTLKSSEIFELLTKDDTKARNQFTDDFRVELGHLSNTFSEAFSLLDDSDCAKEDSHRANLVSRYLYLAVESAVTAVQLLSTGHIAPAGNSMRISYESLCMATLLKKDVQIQIANGKHVFNFYDEFKKKTSNARADKALNLVIKNKEVLGLNEEGATFLKVAKNFYNSYSHASDILIHSKVKPSTSQLYVGGGYDLERINDFKIQIDFITRYSKNLSSWITAVAYNAA</sequence>
<comment type="caution">
    <text evidence="1">The sequence shown here is derived from an EMBL/GenBank/DDBJ whole genome shotgun (WGS) entry which is preliminary data.</text>
</comment>
<protein>
    <submittedName>
        <fullName evidence="1">Uncharacterized protein</fullName>
    </submittedName>
</protein>
<name>A0A2T3JM95_9GAMM</name>
<proteinExistence type="predicted"/>
<dbReference type="OrthoDB" id="5915893at2"/>
<keyword evidence="2" id="KW-1185">Reference proteome</keyword>
<reference evidence="1 2" key="1">
    <citation type="submission" date="2018-01" db="EMBL/GenBank/DDBJ databases">
        <title>Whole genome sequencing of Histamine producing bacteria.</title>
        <authorList>
            <person name="Butler K."/>
        </authorList>
    </citation>
    <scope>NUCLEOTIDE SEQUENCE [LARGE SCALE GENOMIC DNA]</scope>
    <source>
        <strain evidence="1 2">JCM 12947</strain>
    </source>
</reference>
<dbReference type="AlphaFoldDB" id="A0A2T3JM95"/>
<dbReference type="Proteomes" id="UP000240987">
    <property type="component" value="Unassembled WGS sequence"/>
</dbReference>
<dbReference type="EMBL" id="PYMJ01000004">
    <property type="protein sequence ID" value="PSU50161.1"/>
    <property type="molecule type" value="Genomic_DNA"/>
</dbReference>